<feature type="binding site" evidence="8">
    <location>
        <position position="116"/>
    </location>
    <ligand>
        <name>Mg(2+)</name>
        <dbReference type="ChEBI" id="CHEBI:18420"/>
    </ligand>
</feature>
<evidence type="ECO:0000256" key="2">
    <source>
        <dbReference type="ARBA" id="ARBA00022679"/>
    </source>
</evidence>
<comment type="catalytic activity">
    <reaction evidence="8">
        <text>Mo-molybdopterin + GTP + H(+) = Mo-molybdopterin guanine dinucleotide + diphosphate</text>
        <dbReference type="Rhea" id="RHEA:34243"/>
        <dbReference type="ChEBI" id="CHEBI:15378"/>
        <dbReference type="ChEBI" id="CHEBI:33019"/>
        <dbReference type="ChEBI" id="CHEBI:37565"/>
        <dbReference type="ChEBI" id="CHEBI:71302"/>
        <dbReference type="ChEBI" id="CHEBI:71310"/>
        <dbReference type="EC" id="2.7.7.77"/>
    </reaction>
</comment>
<evidence type="ECO:0000313" key="10">
    <source>
        <dbReference type="EMBL" id="MDY8109424.1"/>
    </source>
</evidence>
<keyword evidence="6 8" id="KW-0342">GTP-binding</keyword>
<dbReference type="PANTHER" id="PTHR19136">
    <property type="entry name" value="MOLYBDENUM COFACTOR GUANYLYLTRANSFERASE"/>
    <property type="match status" value="1"/>
</dbReference>
<keyword evidence="5 8" id="KW-0460">Magnesium</keyword>
<feature type="binding site" evidence="8">
    <location>
        <position position="35"/>
    </location>
    <ligand>
        <name>GTP</name>
        <dbReference type="ChEBI" id="CHEBI:37565"/>
    </ligand>
</feature>
<dbReference type="HAMAP" id="MF_00316">
    <property type="entry name" value="MobA"/>
    <property type="match status" value="1"/>
</dbReference>
<accession>A0ABU5I231</accession>
<feature type="binding site" evidence="8">
    <location>
        <position position="116"/>
    </location>
    <ligand>
        <name>GTP</name>
        <dbReference type="ChEBI" id="CHEBI:37565"/>
    </ligand>
</feature>
<reference evidence="10 11" key="1">
    <citation type="submission" date="2023-12" db="EMBL/GenBank/DDBJ databases">
        <title>Description of Novel Strain Fulvimarina sp. 2208YS6-2-32 isolated from Uroteuthis (Photololigo) edulis.</title>
        <authorList>
            <person name="Park J.-S."/>
        </authorList>
    </citation>
    <scope>NUCLEOTIDE SEQUENCE [LARGE SCALE GENOMIC DNA]</scope>
    <source>
        <strain evidence="10 11">2208YS6-2-32</strain>
    </source>
</reference>
<dbReference type="InterPro" id="IPR029044">
    <property type="entry name" value="Nucleotide-diphossugar_trans"/>
</dbReference>
<dbReference type="SUPFAM" id="SSF53448">
    <property type="entry name" value="Nucleotide-diphospho-sugar transferases"/>
    <property type="match status" value="1"/>
</dbReference>
<dbReference type="GO" id="GO:0061603">
    <property type="term" value="F:molybdenum cofactor guanylyltransferase activity"/>
    <property type="evidence" value="ECO:0007669"/>
    <property type="project" value="UniProtKB-EC"/>
</dbReference>
<dbReference type="Proteomes" id="UP001294412">
    <property type="component" value="Unassembled WGS sequence"/>
</dbReference>
<feature type="binding site" evidence="8">
    <location>
        <position position="79"/>
    </location>
    <ligand>
        <name>GTP</name>
        <dbReference type="ChEBI" id="CHEBI:37565"/>
    </ligand>
</feature>
<evidence type="ECO:0000256" key="7">
    <source>
        <dbReference type="ARBA" id="ARBA00023150"/>
    </source>
</evidence>
<dbReference type="CDD" id="cd02503">
    <property type="entry name" value="MobA"/>
    <property type="match status" value="1"/>
</dbReference>
<keyword evidence="10" id="KW-0548">Nucleotidyltransferase</keyword>
<dbReference type="InterPro" id="IPR025877">
    <property type="entry name" value="MobA-like_NTP_Trfase"/>
</dbReference>
<evidence type="ECO:0000256" key="6">
    <source>
        <dbReference type="ARBA" id="ARBA00023134"/>
    </source>
</evidence>
<dbReference type="InterPro" id="IPR013482">
    <property type="entry name" value="Molybde_CF_guanTrfase"/>
</dbReference>
<comment type="domain">
    <text evidence="8">The N-terminal domain determines nucleotide recognition and specific binding, while the C-terminal domain determines the specific binding to the target protein.</text>
</comment>
<dbReference type="PANTHER" id="PTHR19136:SF81">
    <property type="entry name" value="MOLYBDENUM COFACTOR GUANYLYLTRANSFERASE"/>
    <property type="match status" value="1"/>
</dbReference>
<evidence type="ECO:0000256" key="5">
    <source>
        <dbReference type="ARBA" id="ARBA00022842"/>
    </source>
</evidence>
<feature type="binding site" evidence="8">
    <location>
        <begin position="21"/>
        <end position="23"/>
    </location>
    <ligand>
        <name>GTP</name>
        <dbReference type="ChEBI" id="CHEBI:37565"/>
    </ligand>
</feature>
<keyword evidence="11" id="KW-1185">Reference proteome</keyword>
<evidence type="ECO:0000256" key="8">
    <source>
        <dbReference type="HAMAP-Rule" id="MF_00316"/>
    </source>
</evidence>
<keyword evidence="2 8" id="KW-0808">Transferase</keyword>
<evidence type="ECO:0000256" key="1">
    <source>
        <dbReference type="ARBA" id="ARBA00022490"/>
    </source>
</evidence>
<proteinExistence type="inferred from homology"/>
<evidence type="ECO:0000256" key="4">
    <source>
        <dbReference type="ARBA" id="ARBA00022741"/>
    </source>
</evidence>
<comment type="caution">
    <text evidence="10">The sequence shown here is derived from an EMBL/GenBank/DDBJ whole genome shotgun (WGS) entry which is preliminary data.</text>
</comment>
<dbReference type="EC" id="2.7.7.77" evidence="8"/>
<organism evidence="10 11">
    <name type="scientific">Fulvimarina uroteuthidis</name>
    <dbReference type="NCBI Taxonomy" id="3098149"/>
    <lineage>
        <taxon>Bacteria</taxon>
        <taxon>Pseudomonadati</taxon>
        <taxon>Pseudomonadota</taxon>
        <taxon>Alphaproteobacteria</taxon>
        <taxon>Hyphomicrobiales</taxon>
        <taxon>Aurantimonadaceae</taxon>
        <taxon>Fulvimarina</taxon>
    </lineage>
</organism>
<name>A0ABU5I231_9HYPH</name>
<keyword evidence="1 8" id="KW-0963">Cytoplasm</keyword>
<dbReference type="EMBL" id="JAXLPB010000003">
    <property type="protein sequence ID" value="MDY8109424.1"/>
    <property type="molecule type" value="Genomic_DNA"/>
</dbReference>
<dbReference type="Pfam" id="PF12804">
    <property type="entry name" value="NTP_transf_3"/>
    <property type="match status" value="1"/>
</dbReference>
<feature type="domain" description="MobA-like NTP transferase" evidence="9">
    <location>
        <begin position="18"/>
        <end position="177"/>
    </location>
</feature>
<protein>
    <recommendedName>
        <fullName evidence="8">Molybdenum cofactor guanylyltransferase</fullName>
        <shortName evidence="8">MoCo guanylyltransferase</shortName>
        <ecNumber evidence="8">2.7.7.77</ecNumber>
    </recommendedName>
    <alternativeName>
        <fullName evidence="8">GTP:molybdopterin guanylyltransferase</fullName>
    </alternativeName>
    <alternativeName>
        <fullName evidence="8">Mo-MPT guanylyltransferase</fullName>
    </alternativeName>
    <alternativeName>
        <fullName evidence="8">Molybdopterin guanylyltransferase</fullName>
    </alternativeName>
    <alternativeName>
        <fullName evidence="8">Molybdopterin-guanine dinucleotide synthase</fullName>
        <shortName evidence="8">MGD synthase</shortName>
    </alternativeName>
</protein>
<keyword evidence="7 8" id="KW-0501">Molybdenum cofactor biosynthesis</keyword>
<comment type="function">
    <text evidence="8">Transfers a GMP moiety from GTP to Mo-molybdopterin (Mo-MPT) cofactor (Moco or molybdenum cofactor) to form Mo-molybdopterin guanine dinucleotide (Mo-MGD) cofactor.</text>
</comment>
<evidence type="ECO:0000313" key="11">
    <source>
        <dbReference type="Proteomes" id="UP001294412"/>
    </source>
</evidence>
<keyword evidence="3 8" id="KW-0479">Metal-binding</keyword>
<gene>
    <name evidence="8 10" type="primary">mobA</name>
    <name evidence="10" type="ORF">U0C82_09755</name>
</gene>
<dbReference type="NCBIfam" id="TIGR02665">
    <property type="entry name" value="molyb_mobA"/>
    <property type="match status" value="1"/>
</dbReference>
<sequence length="216" mass="23056">MKGTLAVRAQPTAARIGAIILAGGRGSRMGGDIPKPLRMLAGRPLIAHVLDRLADLDPVVINAQDDGTFDAFGDGVAPDLRPGFEGPLAGIEAGLAWHAHDAEEDAASHVIVVPSDTPFLPQTLKDRLLAEATPTEIVVARHGGRLHPTVALWPVALLSTLSQWLDDERPRALRAFLDHAGYRTVPFGDGTDAAPDDPFFNINTLDDLSRAEDRFG</sequence>
<keyword evidence="4 8" id="KW-0547">Nucleotide-binding</keyword>
<dbReference type="Gene3D" id="3.90.550.10">
    <property type="entry name" value="Spore Coat Polysaccharide Biosynthesis Protein SpsA, Chain A"/>
    <property type="match status" value="1"/>
</dbReference>
<feature type="binding site" evidence="8">
    <location>
        <position position="62"/>
    </location>
    <ligand>
        <name>GTP</name>
        <dbReference type="ChEBI" id="CHEBI:37565"/>
    </ligand>
</feature>
<evidence type="ECO:0000256" key="3">
    <source>
        <dbReference type="ARBA" id="ARBA00022723"/>
    </source>
</evidence>
<comment type="subcellular location">
    <subcellularLocation>
        <location evidence="8">Cytoplasm</location>
    </subcellularLocation>
</comment>
<comment type="cofactor">
    <cofactor evidence="8">
        <name>Mg(2+)</name>
        <dbReference type="ChEBI" id="CHEBI:18420"/>
    </cofactor>
</comment>
<comment type="similarity">
    <text evidence="8">Belongs to the MobA family.</text>
</comment>
<evidence type="ECO:0000259" key="9">
    <source>
        <dbReference type="Pfam" id="PF12804"/>
    </source>
</evidence>
<comment type="subunit">
    <text evidence="8">Monomer.</text>
</comment>